<reference evidence="2 3" key="1">
    <citation type="submission" date="2017-09" db="EMBL/GenBank/DDBJ databases">
        <title>Depth-based differentiation of microbial function through sediment-hosted aquifers and enrichment of novel symbionts in the deep terrestrial subsurface.</title>
        <authorList>
            <person name="Probst A.J."/>
            <person name="Ladd B."/>
            <person name="Jarett J.K."/>
            <person name="Geller-Mcgrath D.E."/>
            <person name="Sieber C.M."/>
            <person name="Emerson J.B."/>
            <person name="Anantharaman K."/>
            <person name="Thomas B.C."/>
            <person name="Malmstrom R."/>
            <person name="Stieglmeier M."/>
            <person name="Klingl A."/>
            <person name="Woyke T."/>
            <person name="Ryan C.M."/>
            <person name="Banfield J.F."/>
        </authorList>
    </citation>
    <scope>NUCLEOTIDE SEQUENCE [LARGE SCALE GENOMIC DNA]</scope>
    <source>
        <strain evidence="2">CG15_BIG_FIL_POST_REV_8_21_14_020_45_12</strain>
    </source>
</reference>
<dbReference type="EMBL" id="PFGC01000034">
    <property type="protein sequence ID" value="PIW36966.1"/>
    <property type="molecule type" value="Genomic_DNA"/>
</dbReference>
<dbReference type="SMART" id="SM01234">
    <property type="entry name" value="Haemolytic"/>
    <property type="match status" value="1"/>
</dbReference>
<evidence type="ECO:0000313" key="2">
    <source>
        <dbReference type="EMBL" id="PIW36966.1"/>
    </source>
</evidence>
<organism evidence="2 3">
    <name type="scientific">Candidatus Kerfeldbacteria bacterium CG15_BIG_FIL_POST_REV_8_21_14_020_45_12</name>
    <dbReference type="NCBI Taxonomy" id="2014247"/>
    <lineage>
        <taxon>Bacteria</taxon>
        <taxon>Candidatus Kerfeldiibacteriota</taxon>
    </lineage>
</organism>
<gene>
    <name evidence="2" type="ORF">COW24_02635</name>
</gene>
<name>A0A2M7H410_9BACT</name>
<protein>
    <recommendedName>
        <fullName evidence="1">Putative membrane protein insertion efficiency factor</fullName>
    </recommendedName>
</protein>
<dbReference type="PANTHER" id="PTHR33383">
    <property type="entry name" value="MEMBRANE PROTEIN INSERTION EFFICIENCY FACTOR-RELATED"/>
    <property type="match status" value="1"/>
</dbReference>
<comment type="caution">
    <text evidence="2">The sequence shown here is derived from an EMBL/GenBank/DDBJ whole genome shotgun (WGS) entry which is preliminary data.</text>
</comment>
<dbReference type="NCBIfam" id="TIGR00278">
    <property type="entry name" value="membrane protein insertion efficiency factor YidD"/>
    <property type="match status" value="1"/>
</dbReference>
<proteinExistence type="inferred from homology"/>
<comment type="similarity">
    <text evidence="1">Belongs to the UPF0161 family.</text>
</comment>
<evidence type="ECO:0000313" key="3">
    <source>
        <dbReference type="Proteomes" id="UP000230292"/>
    </source>
</evidence>
<dbReference type="HAMAP" id="MF_00386">
    <property type="entry name" value="UPF0161_YidD"/>
    <property type="match status" value="1"/>
</dbReference>
<evidence type="ECO:0000256" key="1">
    <source>
        <dbReference type="HAMAP-Rule" id="MF_00386"/>
    </source>
</evidence>
<dbReference type="Pfam" id="PF01809">
    <property type="entry name" value="YidD"/>
    <property type="match status" value="1"/>
</dbReference>
<keyword evidence="1" id="KW-1003">Cell membrane</keyword>
<dbReference type="PANTHER" id="PTHR33383:SF1">
    <property type="entry name" value="MEMBRANE PROTEIN INSERTION EFFICIENCY FACTOR-RELATED"/>
    <property type="match status" value="1"/>
</dbReference>
<sequence length="71" mass="8200">MKKLILKLISLYKRFLSPVNRGIYSCRFTPSCADYTKEAVEKYGVIKGGLMGFWRVLRCNPWNKGGEDPVR</sequence>
<comment type="subcellular location">
    <subcellularLocation>
        <location evidence="1">Cell membrane</location>
        <topology evidence="1">Peripheral membrane protein</topology>
        <orientation evidence="1">Cytoplasmic side</orientation>
    </subcellularLocation>
</comment>
<dbReference type="InterPro" id="IPR002696">
    <property type="entry name" value="Membr_insert_effic_factor_YidD"/>
</dbReference>
<dbReference type="GO" id="GO:0005886">
    <property type="term" value="C:plasma membrane"/>
    <property type="evidence" value="ECO:0007669"/>
    <property type="project" value="UniProtKB-SubCell"/>
</dbReference>
<dbReference type="Proteomes" id="UP000230292">
    <property type="component" value="Unassembled WGS sequence"/>
</dbReference>
<comment type="function">
    <text evidence="1">Could be involved in insertion of integral membrane proteins into the membrane.</text>
</comment>
<keyword evidence="1" id="KW-0472">Membrane</keyword>
<accession>A0A2M7H410</accession>
<dbReference type="AlphaFoldDB" id="A0A2M7H410"/>